<sequence length="76" mass="8495">MIRRNKGSAIFCRTPFCNWSSGDMSISCGAQILLSVREVRLCRLKASQAEGTLFRVIYVSSSGRCLYGSCDLVRRL</sequence>
<protein>
    <submittedName>
        <fullName evidence="1">Uncharacterized protein</fullName>
    </submittedName>
</protein>
<evidence type="ECO:0000313" key="1">
    <source>
        <dbReference type="EnsemblPlants" id="AET3Gv20625400.3"/>
    </source>
</evidence>
<name>A0A453FAC3_AEGTS</name>
<dbReference type="EnsemblPlants" id="AET3Gv20625400.4">
    <property type="protein sequence ID" value="AET3Gv20625400.4"/>
    <property type="gene ID" value="AET3Gv20625400"/>
</dbReference>
<dbReference type="AlphaFoldDB" id="A0A453FAC3"/>
<accession>A0A453FAC3</accession>
<keyword evidence="2" id="KW-1185">Reference proteome</keyword>
<organism evidence="1 2">
    <name type="scientific">Aegilops tauschii subsp. strangulata</name>
    <name type="common">Goatgrass</name>
    <dbReference type="NCBI Taxonomy" id="200361"/>
    <lineage>
        <taxon>Eukaryota</taxon>
        <taxon>Viridiplantae</taxon>
        <taxon>Streptophyta</taxon>
        <taxon>Embryophyta</taxon>
        <taxon>Tracheophyta</taxon>
        <taxon>Spermatophyta</taxon>
        <taxon>Magnoliopsida</taxon>
        <taxon>Liliopsida</taxon>
        <taxon>Poales</taxon>
        <taxon>Poaceae</taxon>
        <taxon>BOP clade</taxon>
        <taxon>Pooideae</taxon>
        <taxon>Triticodae</taxon>
        <taxon>Triticeae</taxon>
        <taxon>Triticinae</taxon>
        <taxon>Aegilops</taxon>
    </lineage>
</organism>
<reference evidence="2" key="1">
    <citation type="journal article" date="2014" name="Science">
        <title>Ancient hybridizations among the ancestral genomes of bread wheat.</title>
        <authorList>
            <consortium name="International Wheat Genome Sequencing Consortium,"/>
            <person name="Marcussen T."/>
            <person name="Sandve S.R."/>
            <person name="Heier L."/>
            <person name="Spannagl M."/>
            <person name="Pfeifer M."/>
            <person name="Jakobsen K.S."/>
            <person name="Wulff B.B."/>
            <person name="Steuernagel B."/>
            <person name="Mayer K.F."/>
            <person name="Olsen O.A."/>
        </authorList>
    </citation>
    <scope>NUCLEOTIDE SEQUENCE [LARGE SCALE GENOMIC DNA]</scope>
    <source>
        <strain evidence="2">cv. AL8/78</strain>
    </source>
</reference>
<evidence type="ECO:0000313" key="2">
    <source>
        <dbReference type="Proteomes" id="UP000015105"/>
    </source>
</evidence>
<proteinExistence type="predicted"/>
<reference evidence="2" key="2">
    <citation type="journal article" date="2017" name="Nat. Plants">
        <title>The Aegilops tauschii genome reveals multiple impacts of transposons.</title>
        <authorList>
            <person name="Zhao G."/>
            <person name="Zou C."/>
            <person name="Li K."/>
            <person name="Wang K."/>
            <person name="Li T."/>
            <person name="Gao L."/>
            <person name="Zhang X."/>
            <person name="Wang H."/>
            <person name="Yang Z."/>
            <person name="Liu X."/>
            <person name="Jiang W."/>
            <person name="Mao L."/>
            <person name="Kong X."/>
            <person name="Jiao Y."/>
            <person name="Jia J."/>
        </authorList>
    </citation>
    <scope>NUCLEOTIDE SEQUENCE [LARGE SCALE GENOMIC DNA]</scope>
    <source>
        <strain evidence="2">cv. AL8/78</strain>
    </source>
</reference>
<dbReference type="Gramene" id="AET3Gv20625400.3">
    <property type="protein sequence ID" value="AET3Gv20625400.3"/>
    <property type="gene ID" value="AET3Gv20625400"/>
</dbReference>
<dbReference type="Proteomes" id="UP000015105">
    <property type="component" value="Chromosome 3D"/>
</dbReference>
<reference evidence="1" key="5">
    <citation type="journal article" date="2021" name="G3 (Bethesda)">
        <title>Aegilops tauschii genome assembly Aet v5.0 features greater sequence contiguity and improved annotation.</title>
        <authorList>
            <person name="Wang L."/>
            <person name="Zhu T."/>
            <person name="Rodriguez J.C."/>
            <person name="Deal K.R."/>
            <person name="Dubcovsky J."/>
            <person name="McGuire P.E."/>
            <person name="Lux T."/>
            <person name="Spannagl M."/>
            <person name="Mayer K.F.X."/>
            <person name="Baldrich P."/>
            <person name="Meyers B.C."/>
            <person name="Huo N."/>
            <person name="Gu Y.Q."/>
            <person name="Zhou H."/>
            <person name="Devos K.M."/>
            <person name="Bennetzen J.L."/>
            <person name="Unver T."/>
            <person name="Budak H."/>
            <person name="Gulick P.J."/>
            <person name="Galiba G."/>
            <person name="Kalapos B."/>
            <person name="Nelson D.R."/>
            <person name="Li P."/>
            <person name="You F.M."/>
            <person name="Luo M.C."/>
            <person name="Dvorak J."/>
        </authorList>
    </citation>
    <scope>NUCLEOTIDE SEQUENCE [LARGE SCALE GENOMIC DNA]</scope>
    <source>
        <strain evidence="1">cv. AL8/78</strain>
    </source>
</reference>
<reference evidence="1" key="3">
    <citation type="journal article" date="2017" name="Nature">
        <title>Genome sequence of the progenitor of the wheat D genome Aegilops tauschii.</title>
        <authorList>
            <person name="Luo M.C."/>
            <person name="Gu Y.Q."/>
            <person name="Puiu D."/>
            <person name="Wang H."/>
            <person name="Twardziok S.O."/>
            <person name="Deal K.R."/>
            <person name="Huo N."/>
            <person name="Zhu T."/>
            <person name="Wang L."/>
            <person name="Wang Y."/>
            <person name="McGuire P.E."/>
            <person name="Liu S."/>
            <person name="Long H."/>
            <person name="Ramasamy R.K."/>
            <person name="Rodriguez J.C."/>
            <person name="Van S.L."/>
            <person name="Yuan L."/>
            <person name="Wang Z."/>
            <person name="Xia Z."/>
            <person name="Xiao L."/>
            <person name="Anderson O.D."/>
            <person name="Ouyang S."/>
            <person name="Liang Y."/>
            <person name="Zimin A.V."/>
            <person name="Pertea G."/>
            <person name="Qi P."/>
            <person name="Bennetzen J.L."/>
            <person name="Dai X."/>
            <person name="Dawson M.W."/>
            <person name="Muller H.G."/>
            <person name="Kugler K."/>
            <person name="Rivarola-Duarte L."/>
            <person name="Spannagl M."/>
            <person name="Mayer K.F.X."/>
            <person name="Lu F.H."/>
            <person name="Bevan M.W."/>
            <person name="Leroy P."/>
            <person name="Li P."/>
            <person name="You F.M."/>
            <person name="Sun Q."/>
            <person name="Liu Z."/>
            <person name="Lyons E."/>
            <person name="Wicker T."/>
            <person name="Salzberg S.L."/>
            <person name="Devos K.M."/>
            <person name="Dvorak J."/>
        </authorList>
    </citation>
    <scope>NUCLEOTIDE SEQUENCE [LARGE SCALE GENOMIC DNA]</scope>
    <source>
        <strain evidence="1">cv. AL8/78</strain>
    </source>
</reference>
<dbReference type="Gramene" id="AET3Gv20625400.4">
    <property type="protein sequence ID" value="AET3Gv20625400.4"/>
    <property type="gene ID" value="AET3Gv20625400"/>
</dbReference>
<dbReference type="EnsemblPlants" id="AET3Gv20625400.3">
    <property type="protein sequence ID" value="AET3Gv20625400.3"/>
    <property type="gene ID" value="AET3Gv20625400"/>
</dbReference>
<reference evidence="1" key="4">
    <citation type="submission" date="2019-03" db="UniProtKB">
        <authorList>
            <consortium name="EnsemblPlants"/>
        </authorList>
    </citation>
    <scope>IDENTIFICATION</scope>
</reference>